<organism evidence="8 9">
    <name type="scientific">Enterocloster bolteae (strain ATCC BAA-613 / DSM 15670 / CCUG 46953 / JCM 12243 / WAL 16351)</name>
    <name type="common">Clostridium bolteae</name>
    <dbReference type="NCBI Taxonomy" id="411902"/>
    <lineage>
        <taxon>Bacteria</taxon>
        <taxon>Bacillati</taxon>
        <taxon>Bacillota</taxon>
        <taxon>Clostridia</taxon>
        <taxon>Lachnospirales</taxon>
        <taxon>Lachnospiraceae</taxon>
        <taxon>Enterocloster</taxon>
    </lineage>
</organism>
<evidence type="ECO:0000256" key="3">
    <source>
        <dbReference type="ARBA" id="ARBA00022571"/>
    </source>
</evidence>
<evidence type="ECO:0000313" key="8">
    <source>
        <dbReference type="EMBL" id="EDP13655.1"/>
    </source>
</evidence>
<dbReference type="GO" id="GO:0004056">
    <property type="term" value="F:argininosuccinate lyase activity"/>
    <property type="evidence" value="ECO:0007669"/>
    <property type="project" value="UniProtKB-UniRule"/>
</dbReference>
<reference evidence="8 9" key="1">
    <citation type="submission" date="2007-08" db="EMBL/GenBank/DDBJ databases">
        <authorList>
            <person name="Fulton L."/>
            <person name="Clifton S."/>
            <person name="Fulton B."/>
            <person name="Xu J."/>
            <person name="Minx P."/>
            <person name="Pepin K.H."/>
            <person name="Johnson M."/>
            <person name="Thiruvilangam P."/>
            <person name="Bhonagiri V."/>
            <person name="Nash W.E."/>
            <person name="Mardis E.R."/>
            <person name="Wilson R.K."/>
        </authorList>
    </citation>
    <scope>NUCLEOTIDE SEQUENCE [LARGE SCALE GENOMIC DNA]</scope>
    <source>
        <strain evidence="9">ATCC BAA-613 / DSM 15670 / CCUG 46953 / JCM 12243 / WAL 16351</strain>
    </source>
</reference>
<dbReference type="GO" id="GO:0005829">
    <property type="term" value="C:cytosol"/>
    <property type="evidence" value="ECO:0007669"/>
    <property type="project" value="TreeGrafter"/>
</dbReference>
<dbReference type="PANTHER" id="PTHR43814">
    <property type="entry name" value="ARGININOSUCCINATE LYASE"/>
    <property type="match status" value="1"/>
</dbReference>
<dbReference type="InterPro" id="IPR024083">
    <property type="entry name" value="Fumarase/histidase_N"/>
</dbReference>
<dbReference type="PaxDb" id="411902-CLOBOL_06220"/>
<dbReference type="eggNOG" id="COG0165">
    <property type="taxonomic scope" value="Bacteria"/>
</dbReference>
<dbReference type="Proteomes" id="UP000005396">
    <property type="component" value="Unassembled WGS sequence"/>
</dbReference>
<dbReference type="Pfam" id="PF14698">
    <property type="entry name" value="ASL_C2"/>
    <property type="match status" value="1"/>
</dbReference>
<gene>
    <name evidence="8" type="ORF">CLOBOL_06220</name>
</gene>
<feature type="domain" description="Argininosuccinate lyase C-terminal" evidence="7">
    <location>
        <begin position="384"/>
        <end position="440"/>
    </location>
</feature>
<dbReference type="Gene3D" id="1.10.40.30">
    <property type="entry name" value="Fumarase/aspartase (C-terminal domain)"/>
    <property type="match status" value="1"/>
</dbReference>
<evidence type="ECO:0000256" key="2">
    <source>
        <dbReference type="ARBA" id="ARBA00012338"/>
    </source>
</evidence>
<proteinExistence type="predicted"/>
<dbReference type="InterPro" id="IPR008948">
    <property type="entry name" value="L-Aspartase-like"/>
</dbReference>
<sequence length="517" mass="58840">MKEEGIRGMRLPETYTELRKQTLEQEGMKYPGKALVAMELEPGYERAKNRMLPYIQAINEAHLIMLMEQGIVDENSGNVILKALGELDQEFYKNTVYDGRYEDLYFYMESKLIEATDGIAGNLHLARSRNDMCVTWSHMAVRDGLLQAMEQFLYLKNAIVLFAEEHKDTLYVIHTHTQHAQPGLLGHYFLGAADMLERDFKRLCRAYDAVNQSPMGAAAVTTTGFPVSRERVAELAGFSGMIENAYDAIGNSDYLTQTASALGLCALDMGRIVTDLLLWATQEMNMIHVADGYISISSIMPQKRNPIALEHLRSSLSVLKGMADTVLTGFLKSPYGDISDYEDIEDSVFGCLELFQKNVQLFRAVISTLEVNKELLESRAYESFSVVTDIADQMYRSYKIPFRKAHSFVSFLVKKAGTMDYNLKNISEEFFSSAYHEFFGEPFAFDFTPISQCINPWHFVKCREVRGGTGDKAMKSMIDRAKKEVEANLLWIQEHKKQLREAAETRKQVIQKKLDKF</sequence>
<dbReference type="PRINTS" id="PR00145">
    <property type="entry name" value="ARGSUCLYASE"/>
</dbReference>
<protein>
    <recommendedName>
        <fullName evidence="2 5">Argininosuccinate lyase</fullName>
        <ecNumber evidence="2 5">4.3.2.1</ecNumber>
    </recommendedName>
</protein>
<dbReference type="PANTHER" id="PTHR43814:SF1">
    <property type="entry name" value="ARGININOSUCCINATE LYASE"/>
    <property type="match status" value="1"/>
</dbReference>
<dbReference type="InterPro" id="IPR022761">
    <property type="entry name" value="Fumarate_lyase_N"/>
</dbReference>
<feature type="domain" description="Fumarate lyase N-terminal" evidence="6">
    <location>
        <begin position="118"/>
        <end position="316"/>
    </location>
</feature>
<evidence type="ECO:0000256" key="4">
    <source>
        <dbReference type="ARBA" id="ARBA00023239"/>
    </source>
</evidence>
<dbReference type="HOGENOM" id="CLU_027272_3_0_9"/>
<reference evidence="8 9" key="2">
    <citation type="submission" date="2007-09" db="EMBL/GenBank/DDBJ databases">
        <title>Draft genome sequence of Clostridium bolteae (ATCC BAA-613).</title>
        <authorList>
            <person name="Sudarsanam P."/>
            <person name="Ley R."/>
            <person name="Guruge J."/>
            <person name="Turnbaugh P.J."/>
            <person name="Mahowald M."/>
            <person name="Liep D."/>
            <person name="Gordon J."/>
        </authorList>
    </citation>
    <scope>NUCLEOTIDE SEQUENCE [LARGE SCALE GENOMIC DNA]</scope>
    <source>
        <strain evidence="9">ATCC BAA-613 / DSM 15670 / CCUG 46953 / JCM 12243 / WAL 16351</strain>
    </source>
</reference>
<dbReference type="InterPro" id="IPR009049">
    <property type="entry name" value="Argininosuccinate_lyase"/>
</dbReference>
<dbReference type="AlphaFoldDB" id="A8S1Z4"/>
<dbReference type="Gene3D" id="1.10.275.10">
    <property type="entry name" value="Fumarase/aspartase (N-terminal domain)"/>
    <property type="match status" value="1"/>
</dbReference>
<evidence type="ECO:0000259" key="7">
    <source>
        <dbReference type="Pfam" id="PF14698"/>
    </source>
</evidence>
<dbReference type="EC" id="4.3.2.1" evidence="2 5"/>
<keyword evidence="3" id="KW-0028">Amino-acid biosynthesis</keyword>
<name>A8S1Z4_ENTBW</name>
<dbReference type="GO" id="GO:0042450">
    <property type="term" value="P:L-arginine biosynthetic process via ornithine"/>
    <property type="evidence" value="ECO:0007669"/>
    <property type="project" value="UniProtKB-UniRule"/>
</dbReference>
<dbReference type="InterPro" id="IPR029419">
    <property type="entry name" value="Arg_succ_lyase_C"/>
</dbReference>
<dbReference type="InterPro" id="IPR000362">
    <property type="entry name" value="Fumarate_lyase_fam"/>
</dbReference>
<comment type="caution">
    <text evidence="8">The sequence shown here is derived from an EMBL/GenBank/DDBJ whole genome shotgun (WGS) entry which is preliminary data.</text>
</comment>
<dbReference type="NCBIfam" id="TIGR00838">
    <property type="entry name" value="argH"/>
    <property type="match status" value="1"/>
</dbReference>
<evidence type="ECO:0000313" key="9">
    <source>
        <dbReference type="Proteomes" id="UP000005396"/>
    </source>
</evidence>
<accession>A8S1Z4</accession>
<evidence type="ECO:0000256" key="5">
    <source>
        <dbReference type="NCBIfam" id="TIGR00838"/>
    </source>
</evidence>
<keyword evidence="3" id="KW-0055">Arginine biosynthesis</keyword>
<dbReference type="Gene3D" id="1.20.200.10">
    <property type="entry name" value="Fumarase/aspartase (Central domain)"/>
    <property type="match status" value="1"/>
</dbReference>
<dbReference type="PRINTS" id="PR00149">
    <property type="entry name" value="FUMRATELYASE"/>
</dbReference>
<comment type="pathway">
    <text evidence="1">Amino-acid biosynthesis; L-arginine biosynthesis; L-arginine from L-ornithine and carbamoyl phosphate: step 3/3.</text>
</comment>
<dbReference type="CDD" id="cd01359">
    <property type="entry name" value="Argininosuccinate_lyase"/>
    <property type="match status" value="1"/>
</dbReference>
<evidence type="ECO:0000256" key="1">
    <source>
        <dbReference type="ARBA" id="ARBA00004941"/>
    </source>
</evidence>
<dbReference type="EMBL" id="ABCC02000047">
    <property type="protein sequence ID" value="EDP13655.1"/>
    <property type="molecule type" value="Genomic_DNA"/>
</dbReference>
<dbReference type="SUPFAM" id="SSF48557">
    <property type="entry name" value="L-aspartase-like"/>
    <property type="match status" value="1"/>
</dbReference>
<evidence type="ECO:0000259" key="6">
    <source>
        <dbReference type="Pfam" id="PF00206"/>
    </source>
</evidence>
<keyword evidence="4" id="KW-0456">Lyase</keyword>
<dbReference type="Pfam" id="PF00206">
    <property type="entry name" value="Lyase_1"/>
    <property type="match status" value="1"/>
</dbReference>
<dbReference type="UniPathway" id="UPA00068">
    <property type="reaction ID" value="UER00114"/>
</dbReference>